<dbReference type="EMBL" id="NXLR01000003">
    <property type="protein sequence ID" value="RDU60420.1"/>
    <property type="molecule type" value="Genomic_DNA"/>
</dbReference>
<accession>A0A3D8I5H7</accession>
<protein>
    <submittedName>
        <fullName evidence="2">Uncharacterized protein</fullName>
    </submittedName>
</protein>
<name>A0A3D8I5H7_9HELI</name>
<sequence length="102" mass="11627">MHLSPLPYFDIDVLYQKTTLATMVISLCGEFIGSDKNQHQGEESPSSAKDSLKESLERQLLCHHEGGRESDRRISFKPTRKPTEILRFLAKAQNDKLISLVR</sequence>
<keyword evidence="3" id="KW-1185">Reference proteome</keyword>
<dbReference type="RefSeq" id="WP_104700299.1">
    <property type="nucleotide sequence ID" value="NZ_FZPP01000026.1"/>
</dbReference>
<evidence type="ECO:0000256" key="1">
    <source>
        <dbReference type="SAM" id="MobiDB-lite"/>
    </source>
</evidence>
<reference evidence="2 3" key="1">
    <citation type="submission" date="2018-04" db="EMBL/GenBank/DDBJ databases">
        <title>Novel Campyloabacter and Helicobacter Species and Strains.</title>
        <authorList>
            <person name="Mannion A.J."/>
            <person name="Shen Z."/>
            <person name="Fox J.G."/>
        </authorList>
    </citation>
    <scope>NUCLEOTIDE SEQUENCE [LARGE SCALE GENOMIC DNA]</scope>
    <source>
        <strain evidence="2 3">MIT 98-6070</strain>
    </source>
</reference>
<organism evidence="2 3">
    <name type="scientific">Helicobacter marmotae</name>
    <dbReference type="NCBI Taxonomy" id="152490"/>
    <lineage>
        <taxon>Bacteria</taxon>
        <taxon>Pseudomonadati</taxon>
        <taxon>Campylobacterota</taxon>
        <taxon>Epsilonproteobacteria</taxon>
        <taxon>Campylobacterales</taxon>
        <taxon>Helicobacteraceae</taxon>
        <taxon>Helicobacter</taxon>
    </lineage>
</organism>
<dbReference type="AlphaFoldDB" id="A0A3D8I5H7"/>
<feature type="region of interest" description="Disordered" evidence="1">
    <location>
        <begin position="35"/>
        <end position="55"/>
    </location>
</feature>
<comment type="caution">
    <text evidence="2">The sequence shown here is derived from an EMBL/GenBank/DDBJ whole genome shotgun (WGS) entry which is preliminary data.</text>
</comment>
<evidence type="ECO:0000313" key="2">
    <source>
        <dbReference type="EMBL" id="RDU60420.1"/>
    </source>
</evidence>
<gene>
    <name evidence="2" type="ORF">CQA63_02355</name>
</gene>
<proteinExistence type="predicted"/>
<evidence type="ECO:0000313" key="3">
    <source>
        <dbReference type="Proteomes" id="UP000256599"/>
    </source>
</evidence>
<dbReference type="Proteomes" id="UP000256599">
    <property type="component" value="Unassembled WGS sequence"/>
</dbReference>